<accession>A0A7X9UBU7</accession>
<feature type="binding site" evidence="3">
    <location>
        <position position="341"/>
    </location>
    <ligand>
        <name>CTP</name>
        <dbReference type="ChEBI" id="CHEBI:37563"/>
    </ligand>
</feature>
<dbReference type="PANTHER" id="PTHR14359">
    <property type="entry name" value="HOMO-OLIGOMERIC FLAVIN CONTAINING CYS DECARBOXYLASE FAMILY"/>
    <property type="match status" value="1"/>
</dbReference>
<dbReference type="GO" id="GO:0015941">
    <property type="term" value="P:pantothenate catabolic process"/>
    <property type="evidence" value="ECO:0007669"/>
    <property type="project" value="InterPro"/>
</dbReference>
<dbReference type="InterPro" id="IPR035929">
    <property type="entry name" value="CoaB-like_sf"/>
</dbReference>
<dbReference type="Pfam" id="PF04127">
    <property type="entry name" value="DFP"/>
    <property type="match status" value="1"/>
</dbReference>
<dbReference type="GO" id="GO:0004632">
    <property type="term" value="F:phosphopantothenate--cysteine ligase activity"/>
    <property type="evidence" value="ECO:0007669"/>
    <property type="project" value="UniProtKB-UniRule"/>
</dbReference>
<keyword evidence="3 4" id="KW-0436">Ligase</keyword>
<feature type="binding site" evidence="3">
    <location>
        <position position="292"/>
    </location>
    <ligand>
        <name>CTP</name>
        <dbReference type="ChEBI" id="CHEBI:37563"/>
    </ligand>
</feature>
<feature type="active site" description="Proton donor" evidence="3">
    <location>
        <position position="161"/>
    </location>
</feature>
<keyword evidence="1 3" id="KW-0210">Decarboxylase</keyword>
<evidence type="ECO:0000259" key="5">
    <source>
        <dbReference type="Pfam" id="PF02441"/>
    </source>
</evidence>
<dbReference type="InterPro" id="IPR005252">
    <property type="entry name" value="CoaBC"/>
</dbReference>
<dbReference type="EMBL" id="JABBCP010000002">
    <property type="protein sequence ID" value="NMF55631.1"/>
    <property type="molecule type" value="Genomic_DNA"/>
</dbReference>
<feature type="domain" description="Flavoprotein" evidence="5">
    <location>
        <begin position="10"/>
        <end position="180"/>
    </location>
</feature>
<keyword evidence="3" id="KW-0511">Multifunctional enzyme</keyword>
<keyword evidence="3 4" id="KW-0285">Flavoprotein</keyword>
<reference evidence="7 8" key="1">
    <citation type="submission" date="2020-04" db="EMBL/GenBank/DDBJ databases">
        <title>Collinsella sp. KGMB02528 nov., an anaerobic actinobacterium isolated from human feces.</title>
        <authorList>
            <person name="Han K.-I."/>
            <person name="Eom M.K."/>
            <person name="Kim J.-S."/>
            <person name="Lee K.C."/>
            <person name="Suh M.K."/>
            <person name="Park S.-H."/>
            <person name="Lee J.H."/>
            <person name="Kang S.W."/>
            <person name="Park J.-E."/>
            <person name="Oh B.S."/>
            <person name="Yu S.Y."/>
            <person name="Choi S.-H."/>
            <person name="Lee D.H."/>
            <person name="Yoon H."/>
            <person name="Kim B.-Y."/>
            <person name="Lee J.H."/>
            <person name="Lee J.-S."/>
        </authorList>
    </citation>
    <scope>NUCLEOTIDE SEQUENCE [LARGE SCALE GENOMIC DNA]</scope>
    <source>
        <strain evidence="7 8">KGMB02528</strain>
    </source>
</reference>
<dbReference type="GO" id="GO:0015937">
    <property type="term" value="P:coenzyme A biosynthetic process"/>
    <property type="evidence" value="ECO:0007669"/>
    <property type="project" value="UniProtKB-UniRule"/>
</dbReference>
<evidence type="ECO:0000256" key="3">
    <source>
        <dbReference type="HAMAP-Rule" id="MF_02225"/>
    </source>
</evidence>
<dbReference type="InterPro" id="IPR036551">
    <property type="entry name" value="Flavin_trans-like"/>
</dbReference>
<comment type="similarity">
    <text evidence="3 4">In the N-terminal section; belongs to the HFCD (homo-oligomeric flavin containing Cys decarboxylase) superfamily.</text>
</comment>
<keyword evidence="3 4" id="KW-0288">FMN</keyword>
<comment type="cofactor">
    <cofactor evidence="3">
        <name>Mg(2+)</name>
        <dbReference type="ChEBI" id="CHEBI:18420"/>
    </cofactor>
</comment>
<dbReference type="Pfam" id="PF02441">
    <property type="entry name" value="Flavoprotein"/>
    <property type="match status" value="1"/>
</dbReference>
<dbReference type="GO" id="GO:0004633">
    <property type="term" value="F:phosphopantothenoylcysteine decarboxylase activity"/>
    <property type="evidence" value="ECO:0007669"/>
    <property type="project" value="UniProtKB-UniRule"/>
</dbReference>
<feature type="region of interest" description="Phosphopantothenoylcysteine decarboxylase" evidence="3">
    <location>
        <begin position="1"/>
        <end position="193"/>
    </location>
</feature>
<dbReference type="SUPFAM" id="SSF102645">
    <property type="entry name" value="CoaB-like"/>
    <property type="match status" value="1"/>
</dbReference>
<keyword evidence="2 3" id="KW-0456">Lyase</keyword>
<evidence type="ECO:0000256" key="4">
    <source>
        <dbReference type="RuleBase" id="RU364078"/>
    </source>
</evidence>
<dbReference type="UniPathway" id="UPA00241">
    <property type="reaction ID" value="UER00353"/>
</dbReference>
<dbReference type="Proteomes" id="UP000546970">
    <property type="component" value="Unassembled WGS sequence"/>
</dbReference>
<comment type="catalytic activity">
    <reaction evidence="3 4">
        <text>(R)-4'-phosphopantothenate + L-cysteine + CTP = N-[(R)-4-phosphopantothenoyl]-L-cysteine + CMP + diphosphate + H(+)</text>
        <dbReference type="Rhea" id="RHEA:19397"/>
        <dbReference type="ChEBI" id="CHEBI:10986"/>
        <dbReference type="ChEBI" id="CHEBI:15378"/>
        <dbReference type="ChEBI" id="CHEBI:33019"/>
        <dbReference type="ChEBI" id="CHEBI:35235"/>
        <dbReference type="ChEBI" id="CHEBI:37563"/>
        <dbReference type="ChEBI" id="CHEBI:59458"/>
        <dbReference type="ChEBI" id="CHEBI:60377"/>
        <dbReference type="EC" id="6.3.2.5"/>
    </reaction>
</comment>
<dbReference type="EC" id="6.3.2.5" evidence="3"/>
<organism evidence="7 8">
    <name type="scientific">Collinsella acetigenes</name>
    <dbReference type="NCBI Taxonomy" id="2713419"/>
    <lineage>
        <taxon>Bacteria</taxon>
        <taxon>Bacillati</taxon>
        <taxon>Actinomycetota</taxon>
        <taxon>Coriobacteriia</taxon>
        <taxon>Coriobacteriales</taxon>
        <taxon>Coriobacteriaceae</taxon>
        <taxon>Collinsella</taxon>
    </lineage>
</organism>
<evidence type="ECO:0000256" key="1">
    <source>
        <dbReference type="ARBA" id="ARBA00022793"/>
    </source>
</evidence>
<comment type="caution">
    <text evidence="7">The sequence shown here is derived from an EMBL/GenBank/DDBJ whole genome shotgun (WGS) entry which is preliminary data.</text>
</comment>
<dbReference type="AlphaFoldDB" id="A0A7X9UBU7"/>
<evidence type="ECO:0000259" key="6">
    <source>
        <dbReference type="Pfam" id="PF04127"/>
    </source>
</evidence>
<comment type="similarity">
    <text evidence="3 4">In the C-terminal section; belongs to the PPC synthetase family.</text>
</comment>
<feature type="binding site" evidence="3">
    <location>
        <position position="282"/>
    </location>
    <ligand>
        <name>CTP</name>
        <dbReference type="ChEBI" id="CHEBI:37563"/>
    </ligand>
</feature>
<comment type="cofactor">
    <cofactor evidence="3">
        <name>FMN</name>
        <dbReference type="ChEBI" id="CHEBI:58210"/>
    </cofactor>
    <text evidence="3">Binds 1 FMN per subunit.</text>
</comment>
<dbReference type="GO" id="GO:0010181">
    <property type="term" value="F:FMN binding"/>
    <property type="evidence" value="ECO:0007669"/>
    <property type="project" value="UniProtKB-UniRule"/>
</dbReference>
<dbReference type="HAMAP" id="MF_02225">
    <property type="entry name" value="CoaBC"/>
    <property type="match status" value="1"/>
</dbReference>
<keyword evidence="8" id="KW-1185">Reference proteome</keyword>
<proteinExistence type="inferred from homology"/>
<protein>
    <recommendedName>
        <fullName evidence="3">Coenzyme A biosynthesis bifunctional protein CoaBC</fullName>
    </recommendedName>
    <alternativeName>
        <fullName evidence="3">DNA/pantothenate metabolism flavoprotein</fullName>
    </alternativeName>
    <alternativeName>
        <fullName evidence="3">Phosphopantothenoylcysteine synthetase/decarboxylase</fullName>
        <shortName evidence="3">PPCS-PPCDC</shortName>
    </alternativeName>
    <domain>
        <recommendedName>
            <fullName evidence="3">Phosphopantothenoylcysteine decarboxylase</fullName>
            <shortName evidence="3">PPC decarboxylase</shortName>
            <shortName evidence="3">PPC-DC</shortName>
            <ecNumber evidence="3">4.1.1.36</ecNumber>
        </recommendedName>
        <alternativeName>
            <fullName evidence="3">CoaC</fullName>
        </alternativeName>
    </domain>
    <domain>
        <recommendedName>
            <fullName evidence="3">Phosphopantothenate--cysteine ligase</fullName>
            <ecNumber evidence="3">6.3.2.5</ecNumber>
        </recommendedName>
        <alternativeName>
            <fullName evidence="3">CoaB</fullName>
        </alternativeName>
        <alternativeName>
            <fullName evidence="3">Phosphopantothenoylcysteine synthetase</fullName>
            <shortName evidence="3">PPC synthetase</shortName>
            <shortName evidence="3">PPC-S</shortName>
        </alternativeName>
    </domain>
</protein>
<keyword evidence="3" id="KW-0460">Magnesium</keyword>
<dbReference type="RefSeq" id="WP_169277262.1">
    <property type="nucleotide sequence ID" value="NZ_JABBCP010000002.1"/>
</dbReference>
<dbReference type="GO" id="GO:0071513">
    <property type="term" value="C:phosphopantothenoylcysteine decarboxylase complex"/>
    <property type="evidence" value="ECO:0007669"/>
    <property type="project" value="TreeGrafter"/>
</dbReference>
<evidence type="ECO:0000313" key="8">
    <source>
        <dbReference type="Proteomes" id="UP000546970"/>
    </source>
</evidence>
<dbReference type="Gene3D" id="3.40.50.10300">
    <property type="entry name" value="CoaB-like"/>
    <property type="match status" value="1"/>
</dbReference>
<dbReference type="PANTHER" id="PTHR14359:SF6">
    <property type="entry name" value="PHOSPHOPANTOTHENOYLCYSTEINE DECARBOXYLASE"/>
    <property type="match status" value="1"/>
</dbReference>
<comment type="catalytic activity">
    <reaction evidence="3 4">
        <text>N-[(R)-4-phosphopantothenoyl]-L-cysteine + H(+) = (R)-4'-phosphopantetheine + CO2</text>
        <dbReference type="Rhea" id="RHEA:16793"/>
        <dbReference type="ChEBI" id="CHEBI:15378"/>
        <dbReference type="ChEBI" id="CHEBI:16526"/>
        <dbReference type="ChEBI" id="CHEBI:59458"/>
        <dbReference type="ChEBI" id="CHEBI:61723"/>
        <dbReference type="EC" id="4.1.1.36"/>
    </reaction>
</comment>
<feature type="binding site" evidence="3">
    <location>
        <position position="345"/>
    </location>
    <ligand>
        <name>CTP</name>
        <dbReference type="ChEBI" id="CHEBI:37563"/>
    </ligand>
</feature>
<evidence type="ECO:0000256" key="2">
    <source>
        <dbReference type="ARBA" id="ARBA00023239"/>
    </source>
</evidence>
<feature type="domain" description="DNA/pantothenate metabolism flavoprotein C-terminal" evidence="6">
    <location>
        <begin position="189"/>
        <end position="395"/>
    </location>
</feature>
<dbReference type="SUPFAM" id="SSF52507">
    <property type="entry name" value="Homo-oligomeric flavin-containing Cys decarboxylases, HFCD"/>
    <property type="match status" value="1"/>
</dbReference>
<keyword evidence="3" id="KW-0479">Metal-binding</keyword>
<dbReference type="Gene3D" id="3.40.50.1950">
    <property type="entry name" value="Flavin prenyltransferase-like"/>
    <property type="match status" value="1"/>
</dbReference>
<feature type="region of interest" description="Phosphopantothenate--cysteine ligase" evidence="3">
    <location>
        <begin position="194"/>
        <end position="404"/>
    </location>
</feature>
<comment type="pathway">
    <text evidence="3 4">Cofactor biosynthesis; coenzyme A biosynthesis; CoA from (R)-pantothenate: step 2/5.</text>
</comment>
<sequence>MGVCGSSEEKTVLLCVTGCIAAYKSCEILRLLQKAGYRVKVLMTEHATQFVGPTTFRALTHEKVAIGLFDDPEDPIHHISLAQEADVVLVAPATANSIAKMAHGIADDLMSTTLLATKAPILIAPAMNSGMWSAAATQENVAVLKNRGVHFIQPDSGYLACGDVGSGRLPTPEAIADATCSLLQGSTDLVGEHVLITAGPTHEPIDPVRYIANRSSGKMGLELARAARDRGANVTLIAGPIELPIPAGIETIHVQTASQMHNAAVKAFGCSTIAILAAAVADYTPSAPSDHKLKKAVDPIDSIPLIQTQDILAELSSNKEDRIVIGFAAETNDVVDYAEAKLKRKGCDAIVANDVSRSDAGFGSSNNRAWWVTSSSVDDLGLLEKRALADEILSRSLLFKTNLK</sequence>
<comment type="caution">
    <text evidence="3">Lacks conserved residue(s) required for the propagation of feature annotation.</text>
</comment>
<dbReference type="NCBIfam" id="TIGR00521">
    <property type="entry name" value="coaBC_dfp"/>
    <property type="match status" value="1"/>
</dbReference>
<dbReference type="GO" id="GO:0046872">
    <property type="term" value="F:metal ion binding"/>
    <property type="evidence" value="ECO:0007669"/>
    <property type="project" value="UniProtKB-KW"/>
</dbReference>
<comment type="function">
    <text evidence="4">Catalyzes two steps in the biosynthesis of coenzyme A. In the first step cysteine is conjugated to 4'-phosphopantothenate to form 4-phosphopantothenoylcysteine, in the latter compound is decarboxylated to form 4'-phosphopantotheine.</text>
</comment>
<dbReference type="EC" id="4.1.1.36" evidence="3"/>
<dbReference type="InterPro" id="IPR007085">
    <property type="entry name" value="DNA/pantothenate-metab_flavo_C"/>
</dbReference>
<comment type="function">
    <text evidence="3">Catalyzes two sequential steps in the biosynthesis of coenzyme A. In the first step cysteine is conjugated to 4'-phosphopantothenate to form 4-phosphopantothenoylcysteine. In the second step the latter compound is decarboxylated to form 4'-phosphopantotheine.</text>
</comment>
<comment type="pathway">
    <text evidence="3 4">Cofactor biosynthesis; coenzyme A biosynthesis; CoA from (R)-pantothenate: step 3/5.</text>
</comment>
<gene>
    <name evidence="3 7" type="primary">coaBC</name>
    <name evidence="7" type="ORF">HF320_04720</name>
</gene>
<evidence type="ECO:0000313" key="7">
    <source>
        <dbReference type="EMBL" id="NMF55631.1"/>
    </source>
</evidence>
<dbReference type="InterPro" id="IPR003382">
    <property type="entry name" value="Flavoprotein"/>
</dbReference>
<feature type="binding site" evidence="3">
    <location>
        <position position="327"/>
    </location>
    <ligand>
        <name>CTP</name>
        <dbReference type="ChEBI" id="CHEBI:37563"/>
    </ligand>
</feature>
<name>A0A7X9UBU7_9ACTN</name>